<name>A0A256FEM0_9HYPH</name>
<evidence type="ECO:0000256" key="1">
    <source>
        <dbReference type="SAM" id="MobiDB-lite"/>
    </source>
</evidence>
<organism evidence="2 3">
    <name type="scientific">Brucella grignonensis</name>
    <dbReference type="NCBI Taxonomy" id="94627"/>
    <lineage>
        <taxon>Bacteria</taxon>
        <taxon>Pseudomonadati</taxon>
        <taxon>Pseudomonadota</taxon>
        <taxon>Alphaproteobacteria</taxon>
        <taxon>Hyphomicrobiales</taxon>
        <taxon>Brucellaceae</taxon>
        <taxon>Brucella/Ochrobactrum group</taxon>
        <taxon>Brucella</taxon>
    </lineage>
</organism>
<protein>
    <submittedName>
        <fullName evidence="2">Uncharacterized protein</fullName>
    </submittedName>
</protein>
<gene>
    <name evidence="2" type="ORF">CEV33_1047</name>
</gene>
<dbReference type="Proteomes" id="UP000216478">
    <property type="component" value="Unassembled WGS sequence"/>
</dbReference>
<dbReference type="RefSeq" id="WP_094540473.1">
    <property type="nucleotide sequence ID" value="NZ_JBHEER010000021.1"/>
</dbReference>
<keyword evidence="3" id="KW-1185">Reference proteome</keyword>
<sequence>MKAAPAASRNANERPKVRFRSPPLEAIADAVEKAVAKRTSEIEKNAEKRVKQAEKRAAEAMPRRVWYGPDKMRAAYLAGQGKSGEEIARIIGGTTAPRVRTMLHGHDIPLMRNGGHDDYCLLKWKKADRELIEKYAAKRERDPAELAALLVRKIMQGGDKAIDALVSEFDVIG</sequence>
<comment type="caution">
    <text evidence="2">The sequence shown here is derived from an EMBL/GenBank/DDBJ whole genome shotgun (WGS) entry which is preliminary data.</text>
</comment>
<dbReference type="EMBL" id="NNRL01000158">
    <property type="protein sequence ID" value="OYR13322.1"/>
    <property type="molecule type" value="Genomic_DNA"/>
</dbReference>
<evidence type="ECO:0000313" key="3">
    <source>
        <dbReference type="Proteomes" id="UP000216478"/>
    </source>
</evidence>
<feature type="region of interest" description="Disordered" evidence="1">
    <location>
        <begin position="1"/>
        <end position="21"/>
    </location>
</feature>
<dbReference type="OrthoDB" id="8455700at2"/>
<evidence type="ECO:0000313" key="2">
    <source>
        <dbReference type="EMBL" id="OYR13322.1"/>
    </source>
</evidence>
<accession>A0A256FEM0</accession>
<reference evidence="2 3" key="1">
    <citation type="submission" date="2017-07" db="EMBL/GenBank/DDBJ databases">
        <title>Phylogenetic study on the rhizospheric bacterium Ochrobactrum sp. A44.</title>
        <authorList>
            <person name="Krzyzanowska D.M."/>
            <person name="Ossowicki A."/>
            <person name="Rajewska M."/>
            <person name="Maciag T."/>
            <person name="Kaczynski Z."/>
            <person name="Czerwicka M."/>
            <person name="Jafra S."/>
        </authorList>
    </citation>
    <scope>NUCLEOTIDE SEQUENCE [LARGE SCALE GENOMIC DNA]</scope>
    <source>
        <strain evidence="2 3">OgA9a</strain>
    </source>
</reference>
<proteinExistence type="predicted"/>
<dbReference type="AlphaFoldDB" id="A0A256FEM0"/>